<dbReference type="SUPFAM" id="SSF56112">
    <property type="entry name" value="Protein kinase-like (PK-like)"/>
    <property type="match status" value="1"/>
</dbReference>
<dbReference type="RefSeq" id="WP_162419630.1">
    <property type="nucleotide sequence ID" value="NZ_VCMV01000001.1"/>
</dbReference>
<evidence type="ECO:0000313" key="2">
    <source>
        <dbReference type="Proteomes" id="UP000325684"/>
    </source>
</evidence>
<sequence length="228" mass="25995">MPLALIDRNGPLLPLIEPFWATKVIPAIEFRPVHRHSLVVVDLEGDVGILKNFLGNVSEFVNELEAALMLHEARCNVPDVLHVDFDRLHIVYSYIRGRNLRLALEEAGADVKGRPMPRFILSRRRLEARRTELARQFLPHVVDAVTIDRIRDGLVAVHRAGCTLEDIKYGNIIIEEKTGEPVFIDFERALCLKDIPAGLASYIRERDIKKLTWILKVDPAVASNRWSR</sequence>
<reference evidence="1 2" key="1">
    <citation type="journal article" date="2019" name="Microorganisms">
        <title>Genome Insights into the Novel Species Microvirga brassicacearum, a Rapeseed Endophyte with Biotechnological Potential.</title>
        <authorList>
            <person name="Jimenez-Gomez A."/>
            <person name="Saati-Santamaria Z."/>
            <person name="Igual J.M."/>
            <person name="Rivas R."/>
            <person name="Mateos P.F."/>
            <person name="Garcia-Fraile P."/>
        </authorList>
    </citation>
    <scope>NUCLEOTIDE SEQUENCE [LARGE SCALE GENOMIC DNA]</scope>
    <source>
        <strain evidence="1 2">CDVBN77</strain>
    </source>
</reference>
<dbReference type="Gene3D" id="1.10.510.10">
    <property type="entry name" value="Transferase(Phosphotransferase) domain 1"/>
    <property type="match status" value="1"/>
</dbReference>
<gene>
    <name evidence="1" type="ORF">FEZ63_00370</name>
</gene>
<name>A0A5N3PJ54_9HYPH</name>
<organism evidence="1 2">
    <name type="scientific">Microvirga brassicacearum</name>
    <dbReference type="NCBI Taxonomy" id="2580413"/>
    <lineage>
        <taxon>Bacteria</taxon>
        <taxon>Pseudomonadati</taxon>
        <taxon>Pseudomonadota</taxon>
        <taxon>Alphaproteobacteria</taxon>
        <taxon>Hyphomicrobiales</taxon>
        <taxon>Methylobacteriaceae</taxon>
        <taxon>Microvirga</taxon>
    </lineage>
</organism>
<accession>A0A5N3PJ54</accession>
<dbReference type="Proteomes" id="UP000325684">
    <property type="component" value="Unassembled WGS sequence"/>
</dbReference>
<protein>
    <recommendedName>
        <fullName evidence="3">Protein kinase domain-containing protein</fullName>
    </recommendedName>
</protein>
<proteinExistence type="predicted"/>
<keyword evidence="2" id="KW-1185">Reference proteome</keyword>
<evidence type="ECO:0000313" key="1">
    <source>
        <dbReference type="EMBL" id="KAB0269758.1"/>
    </source>
</evidence>
<dbReference type="AlphaFoldDB" id="A0A5N3PJ54"/>
<dbReference type="EMBL" id="VCMV01000001">
    <property type="protein sequence ID" value="KAB0269758.1"/>
    <property type="molecule type" value="Genomic_DNA"/>
</dbReference>
<dbReference type="InterPro" id="IPR011009">
    <property type="entry name" value="Kinase-like_dom_sf"/>
</dbReference>
<comment type="caution">
    <text evidence="1">The sequence shown here is derived from an EMBL/GenBank/DDBJ whole genome shotgun (WGS) entry which is preliminary data.</text>
</comment>
<evidence type="ECO:0008006" key="3">
    <source>
        <dbReference type="Google" id="ProtNLM"/>
    </source>
</evidence>